<evidence type="ECO:0000256" key="1">
    <source>
        <dbReference type="SAM" id="MobiDB-lite"/>
    </source>
</evidence>
<dbReference type="InParanoid" id="A0A077ZWZ2"/>
<feature type="compositionally biased region" description="Basic residues" evidence="1">
    <location>
        <begin position="305"/>
        <end position="320"/>
    </location>
</feature>
<accession>A0A077ZWZ2</accession>
<name>A0A077ZWZ2_STYLE</name>
<reference evidence="2 3" key="1">
    <citation type="submission" date="2014-06" db="EMBL/GenBank/DDBJ databases">
        <authorList>
            <person name="Swart Estienne"/>
        </authorList>
    </citation>
    <scope>NUCLEOTIDE SEQUENCE [LARGE SCALE GENOMIC DNA]</scope>
    <source>
        <strain evidence="2 3">130c</strain>
    </source>
</reference>
<proteinExistence type="predicted"/>
<protein>
    <submittedName>
        <fullName evidence="2">Uncharacterized protein</fullName>
    </submittedName>
</protein>
<keyword evidence="3" id="KW-1185">Reference proteome</keyword>
<feature type="compositionally biased region" description="Low complexity" evidence="1">
    <location>
        <begin position="335"/>
        <end position="344"/>
    </location>
</feature>
<evidence type="ECO:0000313" key="3">
    <source>
        <dbReference type="Proteomes" id="UP000039865"/>
    </source>
</evidence>
<dbReference type="EMBL" id="CCKQ01003008">
    <property type="protein sequence ID" value="CDW74111.1"/>
    <property type="molecule type" value="Genomic_DNA"/>
</dbReference>
<organism evidence="2 3">
    <name type="scientific">Stylonychia lemnae</name>
    <name type="common">Ciliate</name>
    <dbReference type="NCBI Taxonomy" id="5949"/>
    <lineage>
        <taxon>Eukaryota</taxon>
        <taxon>Sar</taxon>
        <taxon>Alveolata</taxon>
        <taxon>Ciliophora</taxon>
        <taxon>Intramacronucleata</taxon>
        <taxon>Spirotrichea</taxon>
        <taxon>Stichotrichia</taxon>
        <taxon>Sporadotrichida</taxon>
        <taxon>Oxytrichidae</taxon>
        <taxon>Stylonychinae</taxon>
        <taxon>Stylonychia</taxon>
    </lineage>
</organism>
<sequence>MSRLDFTQDSSSKRSIILDKDYEQRLKLYNSIYQGGFKMNISQNTLRNENLKYSFPQAPRFDIQGTDNYYDIPSTLQKRHTNFGIGKKDASYIRKSECPSPNHYKLNRLFDNEVDEIISKQSGRKLKYCSFGLPYKYYEKAVVGPIETQPSINKSRAASQVSFLNGNQSPGPGTYEAKSSLKGKDMKIGRLFKQASFLSQMERISRENPPPAQYNPSYSQIENSKYKHIGFGIGMKMAPMLKLASAKKAERMYLNISESEVRMAPGPGTITNQSKLRRALIEQFNEDALERMSQSFHVQGTYNTSKKRLRRKSGRFRSKKQSGLNLPIQKDQQHSSSNRINSSNRIEHKTSIPSFLI</sequence>
<gene>
    <name evidence="2" type="primary">Contig3146.g3364</name>
    <name evidence="2" type="ORF">STYLEM_3105</name>
</gene>
<dbReference type="Proteomes" id="UP000039865">
    <property type="component" value="Unassembled WGS sequence"/>
</dbReference>
<dbReference type="AlphaFoldDB" id="A0A077ZWZ2"/>
<dbReference type="OrthoDB" id="326276at2759"/>
<evidence type="ECO:0000313" key="2">
    <source>
        <dbReference type="EMBL" id="CDW74111.1"/>
    </source>
</evidence>
<feature type="region of interest" description="Disordered" evidence="1">
    <location>
        <begin position="299"/>
        <end position="357"/>
    </location>
</feature>